<dbReference type="Pfam" id="PF01597">
    <property type="entry name" value="GCV_H"/>
    <property type="match status" value="1"/>
</dbReference>
<dbReference type="PANTHER" id="PTHR11715">
    <property type="entry name" value="GLYCINE CLEAVAGE SYSTEM H PROTEIN"/>
    <property type="match status" value="1"/>
</dbReference>
<name>A0A6J6WN05_9ZZZZ</name>
<evidence type="ECO:0000256" key="1">
    <source>
        <dbReference type="ARBA" id="ARBA00009249"/>
    </source>
</evidence>
<dbReference type="GO" id="GO:0005829">
    <property type="term" value="C:cytosol"/>
    <property type="evidence" value="ECO:0007669"/>
    <property type="project" value="TreeGrafter"/>
</dbReference>
<comment type="similarity">
    <text evidence="1">Belongs to the GcvH family.</text>
</comment>
<keyword evidence="2" id="KW-0450">Lipoyl</keyword>
<protein>
    <submittedName>
        <fullName evidence="4">Unannotated protein</fullName>
    </submittedName>
</protein>
<dbReference type="SUPFAM" id="SSF51230">
    <property type="entry name" value="Single hybrid motif"/>
    <property type="match status" value="1"/>
</dbReference>
<dbReference type="InterPro" id="IPR000089">
    <property type="entry name" value="Biotin_lipoyl"/>
</dbReference>
<dbReference type="GO" id="GO:0005960">
    <property type="term" value="C:glycine cleavage complex"/>
    <property type="evidence" value="ECO:0007669"/>
    <property type="project" value="InterPro"/>
</dbReference>
<dbReference type="PROSITE" id="PS00189">
    <property type="entry name" value="LIPOYL"/>
    <property type="match status" value="1"/>
</dbReference>
<dbReference type="PROSITE" id="PS50968">
    <property type="entry name" value="BIOTINYL_LIPOYL"/>
    <property type="match status" value="1"/>
</dbReference>
<dbReference type="AlphaFoldDB" id="A0A6J6WN05"/>
<dbReference type="CDD" id="cd06848">
    <property type="entry name" value="GCS_H"/>
    <property type="match status" value="1"/>
</dbReference>
<sequence>MKIVDGLLYSRSHEWVLVDGESARVGITDHAQDALGQIVDVQLPSIGGAVVAGKAVAEVESSKSVSDIGSPVSGTVVLVNELLADQPELINSDPFGAGWLYEVQLSYDEMLEGLMSADEYRALTQ</sequence>
<dbReference type="GO" id="GO:0019464">
    <property type="term" value="P:glycine decarboxylation via glycine cleavage system"/>
    <property type="evidence" value="ECO:0007669"/>
    <property type="project" value="InterPro"/>
</dbReference>
<accession>A0A6J6WN05</accession>
<evidence type="ECO:0000256" key="2">
    <source>
        <dbReference type="ARBA" id="ARBA00022823"/>
    </source>
</evidence>
<proteinExistence type="inferred from homology"/>
<dbReference type="PANTHER" id="PTHR11715:SF3">
    <property type="entry name" value="GLYCINE CLEAVAGE SYSTEM H PROTEIN-RELATED"/>
    <property type="match status" value="1"/>
</dbReference>
<dbReference type="GO" id="GO:0009249">
    <property type="term" value="P:protein lipoylation"/>
    <property type="evidence" value="ECO:0007669"/>
    <property type="project" value="TreeGrafter"/>
</dbReference>
<evidence type="ECO:0000259" key="3">
    <source>
        <dbReference type="PROSITE" id="PS50968"/>
    </source>
</evidence>
<dbReference type="EMBL" id="CAFAAG010000006">
    <property type="protein sequence ID" value="CAB4785339.1"/>
    <property type="molecule type" value="Genomic_DNA"/>
</dbReference>
<dbReference type="InterPro" id="IPR003016">
    <property type="entry name" value="2-oxoA_DH_lipoyl-BS"/>
</dbReference>
<dbReference type="InterPro" id="IPR002930">
    <property type="entry name" value="GCV_H"/>
</dbReference>
<dbReference type="Gene3D" id="2.40.50.100">
    <property type="match status" value="1"/>
</dbReference>
<feature type="domain" description="Lipoyl-binding" evidence="3">
    <location>
        <begin position="22"/>
        <end position="104"/>
    </location>
</feature>
<organism evidence="4">
    <name type="scientific">freshwater metagenome</name>
    <dbReference type="NCBI Taxonomy" id="449393"/>
    <lineage>
        <taxon>unclassified sequences</taxon>
        <taxon>metagenomes</taxon>
        <taxon>ecological metagenomes</taxon>
    </lineage>
</organism>
<reference evidence="4" key="1">
    <citation type="submission" date="2020-05" db="EMBL/GenBank/DDBJ databases">
        <authorList>
            <person name="Chiriac C."/>
            <person name="Salcher M."/>
            <person name="Ghai R."/>
            <person name="Kavagutti S V."/>
        </authorList>
    </citation>
    <scope>NUCLEOTIDE SEQUENCE</scope>
</reference>
<dbReference type="InterPro" id="IPR011053">
    <property type="entry name" value="Single_hybrid_motif"/>
</dbReference>
<dbReference type="InterPro" id="IPR017453">
    <property type="entry name" value="GCV_H_sub"/>
</dbReference>
<dbReference type="NCBIfam" id="TIGR00527">
    <property type="entry name" value="gcvH"/>
    <property type="match status" value="1"/>
</dbReference>
<evidence type="ECO:0000313" key="4">
    <source>
        <dbReference type="EMBL" id="CAB4785339.1"/>
    </source>
</evidence>
<dbReference type="HAMAP" id="MF_00272">
    <property type="entry name" value="GcvH"/>
    <property type="match status" value="1"/>
</dbReference>
<dbReference type="InterPro" id="IPR033753">
    <property type="entry name" value="GCV_H/Fam206"/>
</dbReference>
<dbReference type="NCBIfam" id="NF002270">
    <property type="entry name" value="PRK01202.1"/>
    <property type="match status" value="1"/>
</dbReference>
<gene>
    <name evidence="4" type="ORF">UFOPK2975_00171</name>
</gene>